<dbReference type="AlphaFoldDB" id="A0A0V0I535"/>
<proteinExistence type="predicted"/>
<organism evidence="1">
    <name type="scientific">Solanum chacoense</name>
    <name type="common">Chaco potato</name>
    <dbReference type="NCBI Taxonomy" id="4108"/>
    <lineage>
        <taxon>Eukaryota</taxon>
        <taxon>Viridiplantae</taxon>
        <taxon>Streptophyta</taxon>
        <taxon>Embryophyta</taxon>
        <taxon>Tracheophyta</taxon>
        <taxon>Spermatophyta</taxon>
        <taxon>Magnoliopsida</taxon>
        <taxon>eudicotyledons</taxon>
        <taxon>Gunneridae</taxon>
        <taxon>Pentapetalae</taxon>
        <taxon>asterids</taxon>
        <taxon>lamiids</taxon>
        <taxon>Solanales</taxon>
        <taxon>Solanaceae</taxon>
        <taxon>Solanoideae</taxon>
        <taxon>Solaneae</taxon>
        <taxon>Solanum</taxon>
    </lineage>
</organism>
<evidence type="ECO:0000313" key="1">
    <source>
        <dbReference type="EMBL" id="JAP27555.1"/>
    </source>
</evidence>
<name>A0A0V0I535_SOLCH</name>
<sequence>MSTSMSILAKFNPIFFSVFWSTIRGFPIRLPILLKPLGLQYVKPSPGSFIHMGIFKKSHIGRWMRHWSPYMDLDKPPFMS</sequence>
<accession>A0A0V0I535</accession>
<dbReference type="EMBL" id="GEDG01011045">
    <property type="protein sequence ID" value="JAP27555.1"/>
    <property type="molecule type" value="Transcribed_RNA"/>
</dbReference>
<reference evidence="1" key="1">
    <citation type="submission" date="2015-12" db="EMBL/GenBank/DDBJ databases">
        <title>Gene expression during late stages of embryo sac development: a critical building block for successful pollen-pistil interactions.</title>
        <authorList>
            <person name="Liu Y."/>
            <person name="Joly V."/>
            <person name="Sabar M."/>
            <person name="Matton D.P."/>
        </authorList>
    </citation>
    <scope>NUCLEOTIDE SEQUENCE</scope>
</reference>
<protein>
    <submittedName>
        <fullName evidence="1">Putative ovule protein</fullName>
    </submittedName>
</protein>